<reference evidence="3" key="1">
    <citation type="journal article" date="2017" name="Nat. Commun.">
        <title>The asparagus genome sheds light on the origin and evolution of a young Y chromosome.</title>
        <authorList>
            <person name="Harkess A."/>
            <person name="Zhou J."/>
            <person name="Xu C."/>
            <person name="Bowers J.E."/>
            <person name="Van der Hulst R."/>
            <person name="Ayyampalayam S."/>
            <person name="Mercati F."/>
            <person name="Riccardi P."/>
            <person name="McKain M.R."/>
            <person name="Kakrana A."/>
            <person name="Tang H."/>
            <person name="Ray J."/>
            <person name="Groenendijk J."/>
            <person name="Arikit S."/>
            <person name="Mathioni S.M."/>
            <person name="Nakano M."/>
            <person name="Shan H."/>
            <person name="Telgmann-Rauber A."/>
            <person name="Kanno A."/>
            <person name="Yue Z."/>
            <person name="Chen H."/>
            <person name="Li W."/>
            <person name="Chen Y."/>
            <person name="Xu X."/>
            <person name="Zhang Y."/>
            <person name="Luo S."/>
            <person name="Chen H."/>
            <person name="Gao J."/>
            <person name="Mao Z."/>
            <person name="Pires J.C."/>
            <person name="Luo M."/>
            <person name="Kudrna D."/>
            <person name="Wing R.A."/>
            <person name="Meyers B.C."/>
            <person name="Yi K."/>
            <person name="Kong H."/>
            <person name="Lavrijsen P."/>
            <person name="Sunseri F."/>
            <person name="Falavigna A."/>
            <person name="Ye Y."/>
            <person name="Leebens-Mack J.H."/>
            <person name="Chen G."/>
        </authorList>
    </citation>
    <scope>NUCLEOTIDE SEQUENCE [LARGE SCALE GENOMIC DNA]</scope>
    <source>
        <strain evidence="3">cv. DH0086</strain>
    </source>
</reference>
<gene>
    <name evidence="2" type="ORF">A4U43_C03F13400</name>
</gene>
<dbReference type="Proteomes" id="UP000243459">
    <property type="component" value="Chromosome 3"/>
</dbReference>
<evidence type="ECO:0000313" key="3">
    <source>
        <dbReference type="Proteomes" id="UP000243459"/>
    </source>
</evidence>
<name>A0A5P1F9R3_ASPOF</name>
<organism evidence="2 3">
    <name type="scientific">Asparagus officinalis</name>
    <name type="common">Garden asparagus</name>
    <dbReference type="NCBI Taxonomy" id="4686"/>
    <lineage>
        <taxon>Eukaryota</taxon>
        <taxon>Viridiplantae</taxon>
        <taxon>Streptophyta</taxon>
        <taxon>Embryophyta</taxon>
        <taxon>Tracheophyta</taxon>
        <taxon>Spermatophyta</taxon>
        <taxon>Magnoliopsida</taxon>
        <taxon>Liliopsida</taxon>
        <taxon>Asparagales</taxon>
        <taxon>Asparagaceae</taxon>
        <taxon>Asparagoideae</taxon>
        <taxon>Asparagus</taxon>
    </lineage>
</organism>
<sequence>MTYIGGGGARGGEIRGSRGAGLDREGRALLDRDGEGAERERRGGGALLGLGSPATERERRGIVAALLVFECRGSERDRPERDRRNGGIWGEIWGSFSGLEDLSLGEEEDLRI</sequence>
<dbReference type="EMBL" id="CM007383">
    <property type="protein sequence ID" value="ONK75108.1"/>
    <property type="molecule type" value="Genomic_DNA"/>
</dbReference>
<feature type="compositionally biased region" description="Basic and acidic residues" evidence="1">
    <location>
        <begin position="12"/>
        <end position="43"/>
    </location>
</feature>
<feature type="compositionally biased region" description="Gly residues" evidence="1">
    <location>
        <begin position="1"/>
        <end position="11"/>
    </location>
</feature>
<keyword evidence="3" id="KW-1185">Reference proteome</keyword>
<evidence type="ECO:0000313" key="2">
    <source>
        <dbReference type="EMBL" id="ONK75108.1"/>
    </source>
</evidence>
<evidence type="ECO:0000256" key="1">
    <source>
        <dbReference type="SAM" id="MobiDB-lite"/>
    </source>
</evidence>
<dbReference type="Gramene" id="ONK75108">
    <property type="protein sequence ID" value="ONK75108"/>
    <property type="gene ID" value="A4U43_C03F13400"/>
</dbReference>
<dbReference type="AlphaFoldDB" id="A0A5P1F9R3"/>
<protein>
    <submittedName>
        <fullName evidence="2">Uncharacterized protein</fullName>
    </submittedName>
</protein>
<proteinExistence type="predicted"/>
<feature type="region of interest" description="Disordered" evidence="1">
    <location>
        <begin position="1"/>
        <end position="52"/>
    </location>
</feature>
<accession>A0A5P1F9R3</accession>